<proteinExistence type="predicted"/>
<evidence type="ECO:0000313" key="3">
    <source>
        <dbReference type="Proteomes" id="UP001172082"/>
    </source>
</evidence>
<gene>
    <name evidence="2" type="ORF">QQ008_12600</name>
</gene>
<keyword evidence="3" id="KW-1185">Reference proteome</keyword>
<dbReference type="Proteomes" id="UP001172082">
    <property type="component" value="Unassembled WGS sequence"/>
</dbReference>
<reference evidence="2" key="1">
    <citation type="submission" date="2023-06" db="EMBL/GenBank/DDBJ databases">
        <title>Genomic of Parafulvivirga corallium.</title>
        <authorList>
            <person name="Wang G."/>
        </authorList>
    </citation>
    <scope>NUCLEOTIDE SEQUENCE</scope>
    <source>
        <strain evidence="2">BMA10</strain>
    </source>
</reference>
<dbReference type="PROSITE" id="PS51257">
    <property type="entry name" value="PROKAR_LIPOPROTEIN"/>
    <property type="match status" value="1"/>
</dbReference>
<dbReference type="RefSeq" id="WP_346752242.1">
    <property type="nucleotide sequence ID" value="NZ_JAUJEA010000004.1"/>
</dbReference>
<dbReference type="Gene3D" id="2.60.120.1390">
    <property type="match status" value="1"/>
</dbReference>
<feature type="signal peptide" evidence="1">
    <location>
        <begin position="1"/>
        <end position="22"/>
    </location>
</feature>
<dbReference type="EMBL" id="JAUJEA010000004">
    <property type="protein sequence ID" value="MDN5202216.1"/>
    <property type="molecule type" value="Genomic_DNA"/>
</dbReference>
<feature type="chain" id="PRO_5045133789" evidence="1">
    <location>
        <begin position="23"/>
        <end position="434"/>
    </location>
</feature>
<organism evidence="2 3">
    <name type="scientific">Splendidivirga corallicola</name>
    <dbReference type="NCBI Taxonomy" id="3051826"/>
    <lineage>
        <taxon>Bacteria</taxon>
        <taxon>Pseudomonadati</taxon>
        <taxon>Bacteroidota</taxon>
        <taxon>Cytophagia</taxon>
        <taxon>Cytophagales</taxon>
        <taxon>Splendidivirgaceae</taxon>
        <taxon>Splendidivirga</taxon>
    </lineage>
</organism>
<comment type="caution">
    <text evidence="2">The sequence shown here is derived from an EMBL/GenBank/DDBJ whole genome shotgun (WGS) entry which is preliminary data.</text>
</comment>
<protein>
    <submittedName>
        <fullName evidence="2">DUF2961 domain-containing protein</fullName>
    </submittedName>
</protein>
<dbReference type="InterPro" id="IPR021345">
    <property type="entry name" value="DUF2961"/>
</dbReference>
<dbReference type="Pfam" id="PF11175">
    <property type="entry name" value="DUF2961"/>
    <property type="match status" value="1"/>
</dbReference>
<evidence type="ECO:0000313" key="2">
    <source>
        <dbReference type="EMBL" id="MDN5202216.1"/>
    </source>
</evidence>
<keyword evidence="1" id="KW-0732">Signal</keyword>
<evidence type="ECO:0000256" key="1">
    <source>
        <dbReference type="SAM" id="SignalP"/>
    </source>
</evidence>
<name>A0ABT8KNC0_9BACT</name>
<sequence>MKMLLNNNSKIFLLMITSILMACSGHDKESNRTFSADDINILYKAAPEGVETRWISSENKKGEKGKAGMTNKGAKGDAFSMIGPGDTLVIFNQNGPGIITKIWVANSFGWSQENRRKVSINMYWDNENKPAVSAPFTDFFGIGLGLMRPFENVFFSMPEGRSFNCSVPMPFRKSGRIEIVNESDKFIMFYYKINMVKLPKLDDDIMYFHAHWNRDTATVKGVDYTILPKVEGRGRYIGTNIGVIGNEKYRGTWFGEGEVKIYLDGDNRFPTLSGTGTEDYIGTGWGQGEYVNKIQGSTVSNKAHDIYTFYRFHTYDPVYFHEDCKVTIQQIGNSTKENIIRLNEEGADITPVWSYVEADGYDAAKRYLDMENPPKVTDEKFPGGVSTNFYRSDDVSATAYFYLDKPSSNLPPLPPLELRLKNIKEKVYKKLGEM</sequence>
<accession>A0ABT8KNC0</accession>